<evidence type="ECO:0000313" key="2">
    <source>
        <dbReference type="Proteomes" id="UP000606974"/>
    </source>
</evidence>
<keyword evidence="2" id="KW-1185">Reference proteome</keyword>
<name>A0A8H7ATT6_9EURO</name>
<dbReference type="Proteomes" id="UP000606974">
    <property type="component" value="Unassembled WGS sequence"/>
</dbReference>
<gene>
    <name evidence="1" type="ORF">GJ744_000014</name>
</gene>
<accession>A0A8H7ATT6</accession>
<evidence type="ECO:0000313" key="1">
    <source>
        <dbReference type="EMBL" id="KAF7514244.1"/>
    </source>
</evidence>
<protein>
    <submittedName>
        <fullName evidence="1">Uncharacterized protein</fullName>
    </submittedName>
</protein>
<proteinExistence type="predicted"/>
<dbReference type="AlphaFoldDB" id="A0A8H7ATT6"/>
<dbReference type="EMBL" id="JAACFV010000001">
    <property type="protein sequence ID" value="KAF7514244.1"/>
    <property type="molecule type" value="Genomic_DNA"/>
</dbReference>
<reference evidence="1" key="1">
    <citation type="submission" date="2020-02" db="EMBL/GenBank/DDBJ databases">
        <authorList>
            <person name="Palmer J.M."/>
        </authorList>
    </citation>
    <scope>NUCLEOTIDE SEQUENCE</scope>
    <source>
        <strain evidence="1">EPUS1.4</strain>
        <tissue evidence="1">Thallus</tissue>
    </source>
</reference>
<sequence length="102" mass="10858">MEHTSPPWVSSGKLSSGVGPSDHVISCSVMFLSTNAGPVLFCTCACTCIGSDEVLVLTEYLRHTLPSPAPAPAPAPGPVRELDSTMWHVRAATHRIALYRVI</sequence>
<comment type="caution">
    <text evidence="1">The sequence shown here is derived from an EMBL/GenBank/DDBJ whole genome shotgun (WGS) entry which is preliminary data.</text>
</comment>
<organism evidence="1 2">
    <name type="scientific">Endocarpon pusillum</name>
    <dbReference type="NCBI Taxonomy" id="364733"/>
    <lineage>
        <taxon>Eukaryota</taxon>
        <taxon>Fungi</taxon>
        <taxon>Dikarya</taxon>
        <taxon>Ascomycota</taxon>
        <taxon>Pezizomycotina</taxon>
        <taxon>Eurotiomycetes</taxon>
        <taxon>Chaetothyriomycetidae</taxon>
        <taxon>Verrucariales</taxon>
        <taxon>Verrucariaceae</taxon>
        <taxon>Endocarpon</taxon>
    </lineage>
</organism>